<dbReference type="FunFam" id="2.40.30.10:FF:000008">
    <property type="entry name" value="Translation initiation factor IF-2"/>
    <property type="match status" value="1"/>
</dbReference>
<evidence type="ECO:0000256" key="8">
    <source>
        <dbReference type="ARBA" id="ARBA00023134"/>
    </source>
</evidence>
<keyword evidence="4" id="KW-0547">Nucleotide-binding</keyword>
<keyword evidence="13" id="KW-1185">Reference proteome</keyword>
<dbReference type="SUPFAM" id="SSF52540">
    <property type="entry name" value="P-loop containing nucleoside triphosphate hydrolases"/>
    <property type="match status" value="1"/>
</dbReference>
<dbReference type="FunCoup" id="A0A0C3PV76">
    <property type="interactions" value="456"/>
</dbReference>
<evidence type="ECO:0000256" key="3">
    <source>
        <dbReference type="ARBA" id="ARBA00022540"/>
    </source>
</evidence>
<dbReference type="FunFam" id="3.40.50.10050:FF:000001">
    <property type="entry name" value="Translation initiation factor IF-2"/>
    <property type="match status" value="1"/>
</dbReference>
<dbReference type="InterPro" id="IPR036925">
    <property type="entry name" value="TIF_IF2_dom3_sf"/>
</dbReference>
<dbReference type="EMBL" id="KN831946">
    <property type="protein sequence ID" value="KIO13176.1"/>
    <property type="molecule type" value="Genomic_DNA"/>
</dbReference>
<dbReference type="SUPFAM" id="SSF50447">
    <property type="entry name" value="Translation proteins"/>
    <property type="match status" value="2"/>
</dbReference>
<dbReference type="Pfam" id="PF04760">
    <property type="entry name" value="IF2_N"/>
    <property type="match status" value="1"/>
</dbReference>
<evidence type="ECO:0000256" key="2">
    <source>
        <dbReference type="ARBA" id="ARBA00007733"/>
    </source>
</evidence>
<evidence type="ECO:0000256" key="4">
    <source>
        <dbReference type="ARBA" id="ARBA00022741"/>
    </source>
</evidence>
<dbReference type="Proteomes" id="UP000054217">
    <property type="component" value="Unassembled WGS sequence"/>
</dbReference>
<comment type="subcellular location">
    <subcellularLocation>
        <location evidence="1">Mitochondrion</location>
    </subcellularLocation>
</comment>
<sequence length="905" mass="97791">MHRRRTTFRVLGGTRAAASAARPLSLTRNAVLGQEATARYNLQSSQPPPRSPSPMQTHSSPSGSLLSRASSVVQPIRSLPSRASTSRWSQPPEKTESSDSGVINEPFHSFPTARTRETTIRPRDVLSRPVRPFPNPLSKFVRDSAPHTNVQPERYPSKPNRFSSDFLPSQAQLRSQEARPPRAPMPHSVFDADLDNSATKLADFEISPSPSQLLTRERDRPKRPGRKGEFKERGSLIHSSDSSIPASKHKSSNRWQQLERKKVRDREKKARSVEKQSVKADLYIPTTVTVGQFARLLNVRLRTLQKKMIQAGMQEDTSYNHVLTSDYAALLAEEFGRNPIINDEAAFDLHPPPPHPDPHLLPLRPPVVAIMGHVDHGKTTLLDTLRSSSVAASEAGGITQHIGAFCVPVGSSTHSSDTNAHPSATDMTDGRLITFLDTPGHSAFSAMRARGTSVTDIVVLVVAADDGVMPQTLEVIELVNREKDRSNVGMVVAINKIDKDEADVEQTKRSLLAAGVSLEEFGGDVPCIEISGLTGRGLPDLIETLALMADVMDLRAERDCPVVGYVLESKVQKGLGPVATVLVTRGTLVAGAPLLAGTSTCSTRRLLSPTAQPLAFAGPGTPAIVTGWKSLPAAGDEVLAGSEGDIKKAKANRLKKKDVEGVLQDVEAINAERKARRESEAINESCEQMKGRDETEEQKKLKLVVKGDVSGSVEALAGALEGIGNDLAGVDIVSTGVGDITETDVMMAKTADALIIAFSVSVPRGVQGTASQNCVTIYSSNIIYRVMDYIRERVAALLPCTYVSKVVGEATVLQLFDIHTKGNVTKKIAGCRVGNGVVEKACMARVIRDGEVIHEGPLDTLRQLKTEVTEVRKGLECGIGLKDCNNLCEGDLVQTFKLIEIPAVL</sequence>
<feature type="compositionally biased region" description="Basic and acidic residues" evidence="10">
    <location>
        <begin position="215"/>
        <end position="235"/>
    </location>
</feature>
<dbReference type="SUPFAM" id="SSF52156">
    <property type="entry name" value="Initiation factor IF2/eIF5b, domain 3"/>
    <property type="match status" value="1"/>
</dbReference>
<keyword evidence="8" id="KW-0342">GTP-binding</keyword>
<dbReference type="InterPro" id="IPR006847">
    <property type="entry name" value="IF2_N"/>
</dbReference>
<dbReference type="GO" id="GO:0003743">
    <property type="term" value="F:translation initiation factor activity"/>
    <property type="evidence" value="ECO:0007669"/>
    <property type="project" value="UniProtKB-KW"/>
</dbReference>
<organism evidence="12 13">
    <name type="scientific">Pisolithus tinctorius Marx 270</name>
    <dbReference type="NCBI Taxonomy" id="870435"/>
    <lineage>
        <taxon>Eukaryota</taxon>
        <taxon>Fungi</taxon>
        <taxon>Dikarya</taxon>
        <taxon>Basidiomycota</taxon>
        <taxon>Agaricomycotina</taxon>
        <taxon>Agaricomycetes</taxon>
        <taxon>Agaricomycetidae</taxon>
        <taxon>Boletales</taxon>
        <taxon>Sclerodermatineae</taxon>
        <taxon>Pisolithaceae</taxon>
        <taxon>Pisolithus</taxon>
    </lineage>
</organism>
<dbReference type="Pfam" id="PF11987">
    <property type="entry name" value="IF-2"/>
    <property type="match status" value="1"/>
</dbReference>
<evidence type="ECO:0000259" key="11">
    <source>
        <dbReference type="PROSITE" id="PS51722"/>
    </source>
</evidence>
<evidence type="ECO:0000256" key="5">
    <source>
        <dbReference type="ARBA" id="ARBA00022917"/>
    </source>
</evidence>
<dbReference type="FunFam" id="3.40.50.300:FF:000019">
    <property type="entry name" value="Translation initiation factor IF-2"/>
    <property type="match status" value="1"/>
</dbReference>
<comment type="similarity">
    <text evidence="2">Belongs to the TRAFAC class translation factor GTPase superfamily. Classic translation factor GTPase family. IF-2 subfamily.</text>
</comment>
<reference evidence="13" key="2">
    <citation type="submission" date="2015-01" db="EMBL/GenBank/DDBJ databases">
        <title>Evolutionary Origins and Diversification of the Mycorrhizal Mutualists.</title>
        <authorList>
            <consortium name="DOE Joint Genome Institute"/>
            <consortium name="Mycorrhizal Genomics Consortium"/>
            <person name="Kohler A."/>
            <person name="Kuo A."/>
            <person name="Nagy L.G."/>
            <person name="Floudas D."/>
            <person name="Copeland A."/>
            <person name="Barry K.W."/>
            <person name="Cichocki N."/>
            <person name="Veneault-Fourrey C."/>
            <person name="LaButti K."/>
            <person name="Lindquist E.A."/>
            <person name="Lipzen A."/>
            <person name="Lundell T."/>
            <person name="Morin E."/>
            <person name="Murat C."/>
            <person name="Riley R."/>
            <person name="Ohm R."/>
            <person name="Sun H."/>
            <person name="Tunlid A."/>
            <person name="Henrissat B."/>
            <person name="Grigoriev I.V."/>
            <person name="Hibbett D.S."/>
            <person name="Martin F."/>
        </authorList>
    </citation>
    <scope>NUCLEOTIDE SEQUENCE [LARGE SCALE GENOMIC DNA]</scope>
    <source>
        <strain evidence="13">Marx 270</strain>
    </source>
</reference>
<accession>A0A0C3PV76</accession>
<evidence type="ECO:0000256" key="1">
    <source>
        <dbReference type="ARBA" id="ARBA00004173"/>
    </source>
</evidence>
<dbReference type="InParanoid" id="A0A0C3PV76"/>
<protein>
    <recommendedName>
        <fullName evidence="9">Translation initiation factor IF-2, mitochondrial</fullName>
    </recommendedName>
</protein>
<evidence type="ECO:0000313" key="13">
    <source>
        <dbReference type="Proteomes" id="UP000054217"/>
    </source>
</evidence>
<feature type="region of interest" description="Disordered" evidence="10">
    <location>
        <begin position="40"/>
        <end position="191"/>
    </location>
</feature>
<dbReference type="InterPro" id="IPR023115">
    <property type="entry name" value="TIF_IF2_dom3"/>
</dbReference>
<dbReference type="GO" id="GO:0005525">
    <property type="term" value="F:GTP binding"/>
    <property type="evidence" value="ECO:0007669"/>
    <property type="project" value="UniProtKB-KW"/>
</dbReference>
<dbReference type="PANTHER" id="PTHR43381:SF20">
    <property type="entry name" value="TRANSLATION INITIATION FACTOR IF-2, MITOCHONDRIAL"/>
    <property type="match status" value="1"/>
</dbReference>
<dbReference type="CDD" id="cd03692">
    <property type="entry name" value="mtIF2_IVc"/>
    <property type="match status" value="1"/>
</dbReference>
<keyword evidence="6" id="KW-0809">Transit peptide</keyword>
<evidence type="ECO:0000256" key="6">
    <source>
        <dbReference type="ARBA" id="ARBA00022946"/>
    </source>
</evidence>
<name>A0A0C3PV76_PISTI</name>
<evidence type="ECO:0000256" key="9">
    <source>
        <dbReference type="ARBA" id="ARBA00044200"/>
    </source>
</evidence>
<dbReference type="InterPro" id="IPR009000">
    <property type="entry name" value="Transl_B-barrel_sf"/>
</dbReference>
<dbReference type="NCBIfam" id="TIGR00487">
    <property type="entry name" value="IF-2"/>
    <property type="match status" value="1"/>
</dbReference>
<dbReference type="Pfam" id="PF00009">
    <property type="entry name" value="GTP_EFTU"/>
    <property type="match status" value="1"/>
</dbReference>
<dbReference type="Gene3D" id="3.40.50.10050">
    <property type="entry name" value="Translation initiation factor IF- 2, domain 3"/>
    <property type="match status" value="1"/>
</dbReference>
<keyword evidence="5" id="KW-0648">Protein biosynthesis</keyword>
<dbReference type="PROSITE" id="PS51722">
    <property type="entry name" value="G_TR_2"/>
    <property type="match status" value="1"/>
</dbReference>
<dbReference type="InterPro" id="IPR053905">
    <property type="entry name" value="EF-G-like_DII"/>
</dbReference>
<dbReference type="Gene3D" id="2.40.30.10">
    <property type="entry name" value="Translation factors"/>
    <property type="match status" value="2"/>
</dbReference>
<dbReference type="InterPro" id="IPR027417">
    <property type="entry name" value="P-loop_NTPase"/>
</dbReference>
<dbReference type="Pfam" id="PF22042">
    <property type="entry name" value="EF-G_D2"/>
    <property type="match status" value="1"/>
</dbReference>
<dbReference type="InterPro" id="IPR015760">
    <property type="entry name" value="TIF_IF2"/>
</dbReference>
<gene>
    <name evidence="12" type="ORF">M404DRAFT_992755</name>
</gene>
<dbReference type="PANTHER" id="PTHR43381">
    <property type="entry name" value="TRANSLATION INITIATION FACTOR IF-2-RELATED"/>
    <property type="match status" value="1"/>
</dbReference>
<evidence type="ECO:0000256" key="10">
    <source>
        <dbReference type="SAM" id="MobiDB-lite"/>
    </source>
</evidence>
<feature type="region of interest" description="Disordered" evidence="10">
    <location>
        <begin position="203"/>
        <end position="272"/>
    </location>
</feature>
<dbReference type="GO" id="GO:0003924">
    <property type="term" value="F:GTPase activity"/>
    <property type="evidence" value="ECO:0007669"/>
    <property type="project" value="InterPro"/>
</dbReference>
<evidence type="ECO:0000313" key="12">
    <source>
        <dbReference type="EMBL" id="KIO13176.1"/>
    </source>
</evidence>
<dbReference type="HOGENOM" id="CLU_006301_5_2_1"/>
<feature type="compositionally biased region" description="Basic and acidic residues" evidence="10">
    <location>
        <begin position="257"/>
        <end position="272"/>
    </location>
</feature>
<dbReference type="PRINTS" id="PR00315">
    <property type="entry name" value="ELONGATNFCT"/>
</dbReference>
<feature type="region of interest" description="Disordered" evidence="10">
    <location>
        <begin position="1"/>
        <end position="20"/>
    </location>
</feature>
<dbReference type="GO" id="GO:0005739">
    <property type="term" value="C:mitochondrion"/>
    <property type="evidence" value="ECO:0007669"/>
    <property type="project" value="UniProtKB-SubCell"/>
</dbReference>
<dbReference type="AlphaFoldDB" id="A0A0C3PV76"/>
<dbReference type="CDD" id="cd01887">
    <property type="entry name" value="IF2_eIF5B"/>
    <property type="match status" value="1"/>
</dbReference>
<feature type="compositionally biased region" description="Low complexity" evidence="10">
    <location>
        <begin position="11"/>
        <end position="20"/>
    </location>
</feature>
<dbReference type="InterPro" id="IPR000795">
    <property type="entry name" value="T_Tr_GTP-bd_dom"/>
</dbReference>
<feature type="compositionally biased region" description="Polar residues" evidence="10">
    <location>
        <begin position="160"/>
        <end position="175"/>
    </location>
</feature>
<dbReference type="NCBIfam" id="TIGR00231">
    <property type="entry name" value="small_GTP"/>
    <property type="match status" value="1"/>
</dbReference>
<evidence type="ECO:0000256" key="7">
    <source>
        <dbReference type="ARBA" id="ARBA00023128"/>
    </source>
</evidence>
<dbReference type="STRING" id="870435.A0A0C3PV76"/>
<proteinExistence type="inferred from homology"/>
<keyword evidence="3" id="KW-0396">Initiation factor</keyword>
<dbReference type="Gene3D" id="3.40.50.300">
    <property type="entry name" value="P-loop containing nucleotide triphosphate hydrolases"/>
    <property type="match status" value="1"/>
</dbReference>
<dbReference type="InterPro" id="IPR000178">
    <property type="entry name" value="TF_IF2_bacterial-like"/>
</dbReference>
<feature type="domain" description="Tr-type G" evidence="11">
    <location>
        <begin position="363"/>
        <end position="555"/>
    </location>
</feature>
<feature type="compositionally biased region" description="Low complexity" evidence="10">
    <location>
        <begin position="59"/>
        <end position="71"/>
    </location>
</feature>
<feature type="compositionally biased region" description="Basic and acidic residues" evidence="10">
    <location>
        <begin position="114"/>
        <end position="126"/>
    </location>
</feature>
<reference evidence="12 13" key="1">
    <citation type="submission" date="2014-04" db="EMBL/GenBank/DDBJ databases">
        <authorList>
            <consortium name="DOE Joint Genome Institute"/>
            <person name="Kuo A."/>
            <person name="Kohler A."/>
            <person name="Costa M.D."/>
            <person name="Nagy L.G."/>
            <person name="Floudas D."/>
            <person name="Copeland A."/>
            <person name="Barry K.W."/>
            <person name="Cichocki N."/>
            <person name="Veneault-Fourrey C."/>
            <person name="LaButti K."/>
            <person name="Lindquist E.A."/>
            <person name="Lipzen A."/>
            <person name="Lundell T."/>
            <person name="Morin E."/>
            <person name="Murat C."/>
            <person name="Sun H."/>
            <person name="Tunlid A."/>
            <person name="Henrissat B."/>
            <person name="Grigoriev I.V."/>
            <person name="Hibbett D.S."/>
            <person name="Martin F."/>
            <person name="Nordberg H.P."/>
            <person name="Cantor M.N."/>
            <person name="Hua S.X."/>
        </authorList>
    </citation>
    <scope>NUCLEOTIDE SEQUENCE [LARGE SCALE GENOMIC DNA]</scope>
    <source>
        <strain evidence="12 13">Marx 270</strain>
    </source>
</reference>
<dbReference type="InterPro" id="IPR005225">
    <property type="entry name" value="Small_GTP-bd"/>
</dbReference>
<keyword evidence="7" id="KW-0496">Mitochondrion</keyword>
<dbReference type="OrthoDB" id="361630at2759"/>